<gene>
    <name evidence="2" type="ORF">G6M46_16055</name>
</gene>
<reference evidence="2" key="1">
    <citation type="journal article" date="2020" name="Science">
        <title>Unexpected conservation and global transmission of agrobacterial virulence plasmids.</title>
        <authorList>
            <person name="Weisberg A.J."/>
            <person name="Davis E.W. 2nd"/>
            <person name="Tabima J."/>
            <person name="Belcher M.S."/>
            <person name="Miller M."/>
            <person name="Kuo C.H."/>
            <person name="Loper J.E."/>
            <person name="Grunwald N.J."/>
            <person name="Putnam M.L."/>
            <person name="Chang J.H."/>
        </authorList>
    </citation>
    <scope>NUCLEOTIDE SEQUENCE</scope>
    <source>
        <strain evidence="2">17-1853-1a</strain>
    </source>
</reference>
<dbReference type="AlphaFoldDB" id="A0AA44J9S4"/>
<proteinExistence type="predicted"/>
<name>A0AA44J9S4_AGRTU</name>
<dbReference type="EMBL" id="JAAMAY010000027">
    <property type="protein sequence ID" value="NTC29651.1"/>
    <property type="molecule type" value="Genomic_DNA"/>
</dbReference>
<evidence type="ECO:0000256" key="1">
    <source>
        <dbReference type="SAM" id="MobiDB-lite"/>
    </source>
</evidence>
<dbReference type="RefSeq" id="WP_158008453.1">
    <property type="nucleotide sequence ID" value="NZ_JAAMAW010000021.1"/>
</dbReference>
<evidence type="ECO:0000313" key="2">
    <source>
        <dbReference type="EMBL" id="NTC29651.1"/>
    </source>
</evidence>
<evidence type="ECO:0000313" key="3">
    <source>
        <dbReference type="Proteomes" id="UP000702952"/>
    </source>
</evidence>
<accession>A0AA44J9S4</accession>
<sequence length="47" mass="5057">MDSLATSARELSVGFTDVNPAVNQMDQATQQNSAMVERKQCGKRNAG</sequence>
<organism evidence="2 3">
    <name type="scientific">Agrobacterium tumefaciens</name>
    <dbReference type="NCBI Taxonomy" id="358"/>
    <lineage>
        <taxon>Bacteria</taxon>
        <taxon>Pseudomonadati</taxon>
        <taxon>Pseudomonadota</taxon>
        <taxon>Alphaproteobacteria</taxon>
        <taxon>Hyphomicrobiales</taxon>
        <taxon>Rhizobiaceae</taxon>
        <taxon>Rhizobium/Agrobacterium group</taxon>
        <taxon>Agrobacterium</taxon>
        <taxon>Agrobacterium tumefaciens complex</taxon>
    </lineage>
</organism>
<dbReference type="Proteomes" id="UP000702952">
    <property type="component" value="Unassembled WGS sequence"/>
</dbReference>
<feature type="region of interest" description="Disordered" evidence="1">
    <location>
        <begin position="28"/>
        <end position="47"/>
    </location>
</feature>
<comment type="caution">
    <text evidence="2">The sequence shown here is derived from an EMBL/GenBank/DDBJ whole genome shotgun (WGS) entry which is preliminary data.</text>
</comment>
<protein>
    <submittedName>
        <fullName evidence="2">Uncharacterized protein</fullName>
    </submittedName>
</protein>